<dbReference type="InterPro" id="IPR051675">
    <property type="entry name" value="Endo/Exo/Phosphatase_dom_1"/>
</dbReference>
<reference evidence="2 3" key="1">
    <citation type="journal article" date="2011" name="Stand. Genomic Sci.">
        <title>High quality draft genome sequence of Segniliparus rugosus CDC 945(T)= (ATCC BAA-974(T)).</title>
        <authorList>
            <person name="Earl A.M."/>
            <person name="Desjardins C.A."/>
            <person name="Fitzgerald M.G."/>
            <person name="Arachchi H.M."/>
            <person name="Zeng Q."/>
            <person name="Mehta T."/>
            <person name="Griggs A."/>
            <person name="Birren B.W."/>
            <person name="Toney N.C."/>
            <person name="Carr J."/>
            <person name="Posey J."/>
            <person name="Butler W.R."/>
        </authorList>
    </citation>
    <scope>NUCLEOTIDE SEQUENCE [LARGE SCALE GENOMIC DNA]</scope>
    <source>
        <strain evidence="3">ATCC BAA-974 / DSM 45345 / CCUG 50838 / CIP 108380 / JCM 13579 / CDC 945</strain>
    </source>
</reference>
<gene>
    <name evidence="2" type="ORF">HMPREF9336_04310</name>
</gene>
<dbReference type="SUPFAM" id="SSF47781">
    <property type="entry name" value="RuvA domain 2-like"/>
    <property type="match status" value="1"/>
</dbReference>
<accession>U1LMJ1</accession>
<evidence type="ECO:0000313" key="3">
    <source>
        <dbReference type="Proteomes" id="UP000004816"/>
    </source>
</evidence>
<dbReference type="eggNOG" id="COG1555">
    <property type="taxonomic scope" value="Bacteria"/>
</dbReference>
<dbReference type="STRING" id="679197.HMPREF9336_04310"/>
<dbReference type="Gene3D" id="1.10.150.320">
    <property type="entry name" value="Photosystem II 12 kDa extrinsic protein"/>
    <property type="match status" value="1"/>
</dbReference>
<evidence type="ECO:0000259" key="1">
    <source>
        <dbReference type="SMART" id="SM00278"/>
    </source>
</evidence>
<proteinExistence type="predicted"/>
<dbReference type="InterPro" id="IPR003583">
    <property type="entry name" value="Hlx-hairpin-Hlx_DNA-bd_motif"/>
</dbReference>
<dbReference type="PANTHER" id="PTHR21180:SF32">
    <property type="entry name" value="ENDONUCLEASE_EXONUCLEASE_PHOSPHATASE FAMILY DOMAIN-CONTAINING PROTEIN 1"/>
    <property type="match status" value="1"/>
</dbReference>
<sequence>MPPGRKQTNVNTATEAELDAVPGIGKGIARAIVQYRAAHGRIRSLDELAKVKQIGAGRLKKIRPHLRV</sequence>
<keyword evidence="3" id="KW-1185">Reference proteome</keyword>
<feature type="domain" description="Helix-hairpin-helix DNA-binding motif class 1" evidence="1">
    <location>
        <begin position="16"/>
        <end position="35"/>
    </location>
</feature>
<dbReference type="HOGENOM" id="CLU_052011_4_2_11"/>
<dbReference type="AlphaFoldDB" id="U1LMJ1"/>
<organism evidence="2 3">
    <name type="scientific">Segniliparus rugosus (strain ATCC BAA-974 / DSM 45345 / CCUG 50838 / CIP 108380 / JCM 13579 / CDC 945)</name>
    <dbReference type="NCBI Taxonomy" id="679197"/>
    <lineage>
        <taxon>Bacteria</taxon>
        <taxon>Bacillati</taxon>
        <taxon>Actinomycetota</taxon>
        <taxon>Actinomycetes</taxon>
        <taxon>Mycobacteriales</taxon>
        <taxon>Segniliparaceae</taxon>
        <taxon>Segniliparus</taxon>
    </lineage>
</organism>
<dbReference type="InterPro" id="IPR010994">
    <property type="entry name" value="RuvA_2-like"/>
</dbReference>
<dbReference type="PANTHER" id="PTHR21180">
    <property type="entry name" value="ENDONUCLEASE/EXONUCLEASE/PHOSPHATASE FAMILY DOMAIN-CONTAINING PROTEIN 1"/>
    <property type="match status" value="1"/>
</dbReference>
<dbReference type="Pfam" id="PF12836">
    <property type="entry name" value="HHH_3"/>
    <property type="match status" value="1"/>
</dbReference>
<evidence type="ECO:0000313" key="2">
    <source>
        <dbReference type="EMBL" id="ERG69166.1"/>
    </source>
</evidence>
<dbReference type="Proteomes" id="UP000004816">
    <property type="component" value="Unassembled WGS sequence"/>
</dbReference>
<dbReference type="EMBL" id="ACZI02000003">
    <property type="protein sequence ID" value="ERG69166.1"/>
    <property type="molecule type" value="Genomic_DNA"/>
</dbReference>
<dbReference type="SMART" id="SM00278">
    <property type="entry name" value="HhH1"/>
    <property type="match status" value="2"/>
</dbReference>
<comment type="caution">
    <text evidence="2">The sequence shown here is derived from an EMBL/GenBank/DDBJ whole genome shotgun (WGS) entry which is preliminary data.</text>
</comment>
<dbReference type="GO" id="GO:0006281">
    <property type="term" value="P:DNA repair"/>
    <property type="evidence" value="ECO:0007669"/>
    <property type="project" value="InterPro"/>
</dbReference>
<dbReference type="GO" id="GO:0003677">
    <property type="term" value="F:DNA binding"/>
    <property type="evidence" value="ECO:0007669"/>
    <property type="project" value="InterPro"/>
</dbReference>
<protein>
    <submittedName>
        <fullName evidence="2">ComEA protein</fullName>
    </submittedName>
</protein>
<name>U1LMJ1_SEGRC</name>
<feature type="domain" description="Helix-hairpin-helix DNA-binding motif class 1" evidence="1">
    <location>
        <begin position="46"/>
        <end position="65"/>
    </location>
</feature>